<dbReference type="PANTHER" id="PTHR44591">
    <property type="entry name" value="STRESS RESPONSE REGULATOR PROTEIN 1"/>
    <property type="match status" value="1"/>
</dbReference>
<feature type="modified residue" description="4-aspartylphosphate" evidence="3">
    <location>
        <position position="53"/>
    </location>
</feature>
<organism evidence="5 6">
    <name type="scientific">Phormidium yuhuli AB48</name>
    <dbReference type="NCBI Taxonomy" id="2940671"/>
    <lineage>
        <taxon>Bacteria</taxon>
        <taxon>Bacillati</taxon>
        <taxon>Cyanobacteriota</taxon>
        <taxon>Cyanophyceae</taxon>
        <taxon>Oscillatoriophycideae</taxon>
        <taxon>Oscillatoriales</taxon>
        <taxon>Oscillatoriaceae</taxon>
        <taxon>Phormidium</taxon>
        <taxon>Phormidium yuhuli</taxon>
    </lineage>
</organism>
<dbReference type="CDD" id="cd17574">
    <property type="entry name" value="REC_OmpR"/>
    <property type="match status" value="1"/>
</dbReference>
<keyword evidence="1 3" id="KW-0597">Phosphoprotein</keyword>
<evidence type="ECO:0000256" key="3">
    <source>
        <dbReference type="PROSITE-ProRule" id="PRU00169"/>
    </source>
</evidence>
<dbReference type="InterPro" id="IPR011006">
    <property type="entry name" value="CheY-like_superfamily"/>
</dbReference>
<evidence type="ECO:0000256" key="2">
    <source>
        <dbReference type="ARBA" id="ARBA00023012"/>
    </source>
</evidence>
<keyword evidence="2" id="KW-0902">Two-component regulatory system</keyword>
<dbReference type="Proteomes" id="UP001056708">
    <property type="component" value="Chromosome"/>
</dbReference>
<proteinExistence type="predicted"/>
<dbReference type="RefSeq" id="WP_252664744.1">
    <property type="nucleotide sequence ID" value="NZ_CP098611.1"/>
</dbReference>
<dbReference type="EMBL" id="CP098611">
    <property type="protein sequence ID" value="USR92592.1"/>
    <property type="molecule type" value="Genomic_DNA"/>
</dbReference>
<dbReference type="PANTHER" id="PTHR44591:SF14">
    <property type="entry name" value="PROTEIN PILG"/>
    <property type="match status" value="1"/>
</dbReference>
<gene>
    <name evidence="5" type="ORF">NEA10_07705</name>
</gene>
<protein>
    <submittedName>
        <fullName evidence="5">Response regulator</fullName>
    </submittedName>
</protein>
<keyword evidence="6" id="KW-1185">Reference proteome</keyword>
<evidence type="ECO:0000313" key="5">
    <source>
        <dbReference type="EMBL" id="USR92592.1"/>
    </source>
</evidence>
<dbReference type="Pfam" id="PF00072">
    <property type="entry name" value="Response_reg"/>
    <property type="match status" value="1"/>
</dbReference>
<evidence type="ECO:0000256" key="1">
    <source>
        <dbReference type="ARBA" id="ARBA00022553"/>
    </source>
</evidence>
<reference evidence="5" key="1">
    <citation type="submission" date="2022-06" db="EMBL/GenBank/DDBJ databases">
        <title>Genome sequence of Phormidium yuhuli AB48 isolated from an industrial photobioreactor environment.</title>
        <authorList>
            <person name="Qiu Y."/>
            <person name="Noonan A.J.C."/>
            <person name="Dofher K."/>
            <person name="Koch M."/>
            <person name="Kieft B."/>
            <person name="Lin X."/>
            <person name="Ziels R.M."/>
            <person name="Hallam S.J."/>
        </authorList>
    </citation>
    <scope>NUCLEOTIDE SEQUENCE</scope>
    <source>
        <strain evidence="5">AB48</strain>
    </source>
</reference>
<sequence length="121" mass="13487">MSNTILVVEDGMTDRETINRYLKQDGSVVINAENGEEALNKVEQRRPDLIVLDVILPGQSGFELCREFKTNPETKGIPIIICSSKDTDVDKTWGNMLGADAYLTKPVDEDLLLKTVHRLIG</sequence>
<dbReference type="InterPro" id="IPR001789">
    <property type="entry name" value="Sig_transdc_resp-reg_receiver"/>
</dbReference>
<feature type="domain" description="Response regulatory" evidence="4">
    <location>
        <begin position="4"/>
        <end position="120"/>
    </location>
</feature>
<dbReference type="SUPFAM" id="SSF52172">
    <property type="entry name" value="CheY-like"/>
    <property type="match status" value="1"/>
</dbReference>
<accession>A0ABY5ATP2</accession>
<dbReference type="InterPro" id="IPR050595">
    <property type="entry name" value="Bact_response_regulator"/>
</dbReference>
<dbReference type="Gene3D" id="3.40.50.2300">
    <property type="match status" value="1"/>
</dbReference>
<evidence type="ECO:0000313" key="6">
    <source>
        <dbReference type="Proteomes" id="UP001056708"/>
    </source>
</evidence>
<dbReference type="PROSITE" id="PS50110">
    <property type="entry name" value="RESPONSE_REGULATORY"/>
    <property type="match status" value="1"/>
</dbReference>
<name>A0ABY5ATP2_9CYAN</name>
<dbReference type="SMART" id="SM00448">
    <property type="entry name" value="REC"/>
    <property type="match status" value="1"/>
</dbReference>
<evidence type="ECO:0000259" key="4">
    <source>
        <dbReference type="PROSITE" id="PS50110"/>
    </source>
</evidence>